<dbReference type="InterPro" id="IPR000277">
    <property type="entry name" value="Cys/Met-Metab_PyrdxlP-dep_enz"/>
</dbReference>
<dbReference type="InterPro" id="IPR015422">
    <property type="entry name" value="PyrdxlP-dep_Trfase_small"/>
</dbReference>
<proteinExistence type="predicted"/>
<dbReference type="GO" id="GO:0019346">
    <property type="term" value="P:transsulfuration"/>
    <property type="evidence" value="ECO:0007669"/>
    <property type="project" value="InterPro"/>
</dbReference>
<name>A0A160TPM3_9ZZZZ</name>
<dbReference type="Pfam" id="PF01053">
    <property type="entry name" value="Cys_Met_Meta_PP"/>
    <property type="match status" value="1"/>
</dbReference>
<evidence type="ECO:0000313" key="3">
    <source>
        <dbReference type="EMBL" id="CUS46731.1"/>
    </source>
</evidence>
<dbReference type="SUPFAM" id="SSF53383">
    <property type="entry name" value="PLP-dependent transferases"/>
    <property type="match status" value="1"/>
</dbReference>
<protein>
    <submittedName>
        <fullName evidence="3">Cystathionine gamma-synthase</fullName>
        <ecNumber evidence="3">2.5.1.48</ecNumber>
    </submittedName>
</protein>
<dbReference type="InterPro" id="IPR015424">
    <property type="entry name" value="PyrdxlP-dep_Trfase"/>
</dbReference>
<accession>A0A160TPM3</accession>
<gene>
    <name evidence="3" type="ORF">MGWOODY_Smn460</name>
</gene>
<dbReference type="GO" id="GO:0030170">
    <property type="term" value="F:pyridoxal phosphate binding"/>
    <property type="evidence" value="ECO:0007669"/>
    <property type="project" value="InterPro"/>
</dbReference>
<evidence type="ECO:0000256" key="1">
    <source>
        <dbReference type="ARBA" id="ARBA00001933"/>
    </source>
</evidence>
<keyword evidence="2" id="KW-0663">Pyridoxal phosphate</keyword>
<dbReference type="GO" id="GO:0016846">
    <property type="term" value="F:carbon-sulfur lyase activity"/>
    <property type="evidence" value="ECO:0007669"/>
    <property type="project" value="TreeGrafter"/>
</dbReference>
<dbReference type="EC" id="2.5.1.48" evidence="3"/>
<dbReference type="EMBL" id="CZQE01000389">
    <property type="protein sequence ID" value="CUS46731.1"/>
    <property type="molecule type" value="Genomic_DNA"/>
</dbReference>
<dbReference type="Gene3D" id="3.90.1150.10">
    <property type="entry name" value="Aspartate Aminotransferase, domain 1"/>
    <property type="match status" value="1"/>
</dbReference>
<dbReference type="GO" id="GO:0003962">
    <property type="term" value="F:cystathionine gamma-synthase activity"/>
    <property type="evidence" value="ECO:0007669"/>
    <property type="project" value="UniProtKB-EC"/>
</dbReference>
<keyword evidence="3" id="KW-0808">Transferase</keyword>
<dbReference type="GO" id="GO:0005737">
    <property type="term" value="C:cytoplasm"/>
    <property type="evidence" value="ECO:0007669"/>
    <property type="project" value="TreeGrafter"/>
</dbReference>
<sequence>MSLGGSETLITHPATTTHYALSPEERVAGGITDASLRLSVGIEHVDDLLADLGQALEAV</sequence>
<dbReference type="AlphaFoldDB" id="A0A160TPM3"/>
<dbReference type="PANTHER" id="PTHR11808">
    <property type="entry name" value="TRANS-SULFURATION ENZYME FAMILY MEMBER"/>
    <property type="match status" value="1"/>
</dbReference>
<evidence type="ECO:0000256" key="2">
    <source>
        <dbReference type="ARBA" id="ARBA00022898"/>
    </source>
</evidence>
<comment type="cofactor">
    <cofactor evidence="1">
        <name>pyridoxal 5'-phosphate</name>
        <dbReference type="ChEBI" id="CHEBI:597326"/>
    </cofactor>
</comment>
<organism evidence="3">
    <name type="scientific">hydrothermal vent metagenome</name>
    <dbReference type="NCBI Taxonomy" id="652676"/>
    <lineage>
        <taxon>unclassified sequences</taxon>
        <taxon>metagenomes</taxon>
        <taxon>ecological metagenomes</taxon>
    </lineage>
</organism>
<reference evidence="3" key="1">
    <citation type="submission" date="2015-10" db="EMBL/GenBank/DDBJ databases">
        <authorList>
            <person name="Gilbert D.G."/>
        </authorList>
    </citation>
    <scope>NUCLEOTIDE SEQUENCE</scope>
</reference>